<gene>
    <name evidence="1" type="ORF">AAF454_07445</name>
</gene>
<organism evidence="1 2">
    <name type="scientific">Kurthia gibsonii</name>
    <dbReference type="NCBI Taxonomy" id="33946"/>
    <lineage>
        <taxon>Bacteria</taxon>
        <taxon>Bacillati</taxon>
        <taxon>Bacillota</taxon>
        <taxon>Bacilli</taxon>
        <taxon>Bacillales</taxon>
        <taxon>Caryophanaceae</taxon>
        <taxon>Kurthia</taxon>
    </lineage>
</organism>
<accession>A0ABU9LMJ9</accession>
<dbReference type="EMBL" id="JBCEWA010000005">
    <property type="protein sequence ID" value="MEL5988238.1"/>
    <property type="molecule type" value="Genomic_DNA"/>
</dbReference>
<protein>
    <submittedName>
        <fullName evidence="1">DUF5342 family protein</fullName>
    </submittedName>
</protein>
<dbReference type="RefSeq" id="WP_068451017.1">
    <property type="nucleotide sequence ID" value="NZ_BJOB01000004.1"/>
</dbReference>
<dbReference type="GeneID" id="97820313"/>
<comment type="caution">
    <text evidence="1">The sequence shown here is derived from an EMBL/GenBank/DDBJ whole genome shotgun (WGS) entry which is preliminary data.</text>
</comment>
<evidence type="ECO:0000313" key="2">
    <source>
        <dbReference type="Proteomes" id="UP001398420"/>
    </source>
</evidence>
<proteinExistence type="predicted"/>
<dbReference type="InterPro" id="IPR017263">
    <property type="entry name" value="UCP037692"/>
</dbReference>
<keyword evidence="2" id="KW-1185">Reference proteome</keyword>
<dbReference type="Proteomes" id="UP001398420">
    <property type="component" value="Unassembled WGS sequence"/>
</dbReference>
<name>A0ABU9LMJ9_9BACL</name>
<evidence type="ECO:0000313" key="1">
    <source>
        <dbReference type="EMBL" id="MEL5988238.1"/>
    </source>
</evidence>
<dbReference type="Pfam" id="PF17277">
    <property type="entry name" value="DUF5342"/>
    <property type="match status" value="1"/>
</dbReference>
<reference evidence="1 2" key="1">
    <citation type="submission" date="2024-04" db="EMBL/GenBank/DDBJ databases">
        <authorList>
            <person name="Wu Y.S."/>
            <person name="Zhang L."/>
        </authorList>
    </citation>
    <scope>NUCLEOTIDE SEQUENCE [LARGE SCALE GENOMIC DNA]</scope>
    <source>
        <strain evidence="1 2">KG-01</strain>
    </source>
</reference>
<sequence>MIQHFTFERLYAGEMPGWRLSFYYNREKVTALYHGDGEIEIVQPQSFIITEQLKKDIHELMVFHVYDH</sequence>